<proteinExistence type="predicted"/>
<reference evidence="3" key="2">
    <citation type="submission" date="2020-05" db="UniProtKB">
        <authorList>
            <consortium name="EnsemblMetazoa"/>
        </authorList>
    </citation>
    <scope>IDENTIFICATION</scope>
</reference>
<organism evidence="2">
    <name type="scientific">Anopheles sinensis</name>
    <name type="common">Mosquito</name>
    <dbReference type="NCBI Taxonomy" id="74873"/>
    <lineage>
        <taxon>Eukaryota</taxon>
        <taxon>Metazoa</taxon>
        <taxon>Ecdysozoa</taxon>
        <taxon>Arthropoda</taxon>
        <taxon>Hexapoda</taxon>
        <taxon>Insecta</taxon>
        <taxon>Pterygota</taxon>
        <taxon>Neoptera</taxon>
        <taxon>Endopterygota</taxon>
        <taxon>Diptera</taxon>
        <taxon>Nematocera</taxon>
        <taxon>Culicoidea</taxon>
        <taxon>Culicidae</taxon>
        <taxon>Anophelinae</taxon>
        <taxon>Anopheles</taxon>
    </lineage>
</organism>
<name>A0A084WM48_ANOSI</name>
<dbReference type="Proteomes" id="UP000030765">
    <property type="component" value="Unassembled WGS sequence"/>
</dbReference>
<dbReference type="EnsemblMetazoa" id="ASIC019343-RA">
    <property type="protein sequence ID" value="ASIC019343-PA"/>
    <property type="gene ID" value="ASIC019343"/>
</dbReference>
<gene>
    <name evidence="2" type="ORF">ZHAS_00019343</name>
</gene>
<dbReference type="VEuPathDB" id="VectorBase:ASIC019343"/>
<protein>
    <submittedName>
        <fullName evidence="2 3">Uncharacterized protein</fullName>
    </submittedName>
</protein>
<keyword evidence="4" id="KW-1185">Reference proteome</keyword>
<reference evidence="2 4" key="1">
    <citation type="journal article" date="2014" name="BMC Genomics">
        <title>Genome sequence of Anopheles sinensis provides insight into genetics basis of mosquito competence for malaria parasites.</title>
        <authorList>
            <person name="Zhou D."/>
            <person name="Zhang D."/>
            <person name="Ding G."/>
            <person name="Shi L."/>
            <person name="Hou Q."/>
            <person name="Ye Y."/>
            <person name="Xu Y."/>
            <person name="Zhou H."/>
            <person name="Xiong C."/>
            <person name="Li S."/>
            <person name="Yu J."/>
            <person name="Hong S."/>
            <person name="Yu X."/>
            <person name="Zou P."/>
            <person name="Chen C."/>
            <person name="Chang X."/>
            <person name="Wang W."/>
            <person name="Lv Y."/>
            <person name="Sun Y."/>
            <person name="Ma L."/>
            <person name="Shen B."/>
            <person name="Zhu C."/>
        </authorList>
    </citation>
    <scope>NUCLEOTIDE SEQUENCE [LARGE SCALE GENOMIC DNA]</scope>
</reference>
<dbReference type="EMBL" id="KE525351">
    <property type="protein sequence ID" value="KFB51292.1"/>
    <property type="molecule type" value="Genomic_DNA"/>
</dbReference>
<feature type="compositionally biased region" description="Polar residues" evidence="1">
    <location>
        <begin position="82"/>
        <end position="99"/>
    </location>
</feature>
<accession>A0A084WM48</accession>
<evidence type="ECO:0000313" key="4">
    <source>
        <dbReference type="Proteomes" id="UP000030765"/>
    </source>
</evidence>
<feature type="region of interest" description="Disordered" evidence="1">
    <location>
        <begin position="48"/>
        <end position="99"/>
    </location>
</feature>
<evidence type="ECO:0000313" key="3">
    <source>
        <dbReference type="EnsemblMetazoa" id="ASIC019343-PA"/>
    </source>
</evidence>
<dbReference type="AlphaFoldDB" id="A0A084WM48"/>
<evidence type="ECO:0000256" key="1">
    <source>
        <dbReference type="SAM" id="MobiDB-lite"/>
    </source>
</evidence>
<dbReference type="EMBL" id="ATLV01024384">
    <property type="status" value="NOT_ANNOTATED_CDS"/>
    <property type="molecule type" value="Genomic_DNA"/>
</dbReference>
<evidence type="ECO:0000313" key="2">
    <source>
        <dbReference type="EMBL" id="KFB51292.1"/>
    </source>
</evidence>
<sequence length="219" mass="24516">MREQIKTIHFASLGLPKGLTGERGISCVRERYLIVALGRLRLVEGPESKWGETGRRKATPPQPNDSLSLHRIKTKQTDRNNEPPSTGWGCSTMSRKNSPPRTPVFSVHILSQTAWNRTKNWPVLSAGSAERIDKTVSRSTQKGRVFPMFVGKGEREREGKAPLPLKFGRKNDVTSASDTAMANIFRCEWKEEKCDQKTGRGLFAKALCLLRCLGRKPVS</sequence>